<dbReference type="InterPro" id="IPR002645">
    <property type="entry name" value="STAS_dom"/>
</dbReference>
<comment type="subcellular location">
    <subcellularLocation>
        <location evidence="1">Membrane</location>
        <topology evidence="1">Multi-pass membrane protein</topology>
    </subcellularLocation>
</comment>
<dbReference type="CDD" id="cd07042">
    <property type="entry name" value="STAS_SulP_like_sulfate_transporter"/>
    <property type="match status" value="1"/>
</dbReference>
<dbReference type="Pfam" id="PF01740">
    <property type="entry name" value="STAS"/>
    <property type="match status" value="1"/>
</dbReference>
<feature type="transmembrane region" description="Helical" evidence="5">
    <location>
        <begin position="67"/>
        <end position="88"/>
    </location>
</feature>
<evidence type="ECO:0000256" key="1">
    <source>
        <dbReference type="ARBA" id="ARBA00004141"/>
    </source>
</evidence>
<keyword evidence="2 5" id="KW-0812">Transmembrane</keyword>
<dbReference type="KEGG" id="pbap:Pla133_37890"/>
<evidence type="ECO:0000256" key="2">
    <source>
        <dbReference type="ARBA" id="ARBA00022692"/>
    </source>
</evidence>
<evidence type="ECO:0000256" key="3">
    <source>
        <dbReference type="ARBA" id="ARBA00022989"/>
    </source>
</evidence>
<feature type="transmembrane region" description="Helical" evidence="5">
    <location>
        <begin position="324"/>
        <end position="347"/>
    </location>
</feature>
<dbReference type="PANTHER" id="PTHR11814">
    <property type="entry name" value="SULFATE TRANSPORTER"/>
    <property type="match status" value="1"/>
</dbReference>
<dbReference type="RefSeq" id="WP_419191705.1">
    <property type="nucleotide sequence ID" value="NZ_CP036287.1"/>
</dbReference>
<keyword evidence="4 5" id="KW-0472">Membrane</keyword>
<dbReference type="AlphaFoldDB" id="A0A518BP08"/>
<dbReference type="GO" id="GO:0016020">
    <property type="term" value="C:membrane"/>
    <property type="evidence" value="ECO:0007669"/>
    <property type="project" value="UniProtKB-SubCell"/>
</dbReference>
<dbReference type="InterPro" id="IPR011547">
    <property type="entry name" value="SLC26A/SulP_dom"/>
</dbReference>
<keyword evidence="8" id="KW-1185">Reference proteome</keyword>
<feature type="transmembrane region" description="Helical" evidence="5">
    <location>
        <begin position="420"/>
        <end position="449"/>
    </location>
</feature>
<feature type="transmembrane region" description="Helical" evidence="5">
    <location>
        <begin position="212"/>
        <end position="229"/>
    </location>
</feature>
<evidence type="ECO:0000256" key="4">
    <source>
        <dbReference type="ARBA" id="ARBA00023136"/>
    </source>
</evidence>
<dbReference type="Pfam" id="PF00916">
    <property type="entry name" value="Sulfate_transp"/>
    <property type="match status" value="1"/>
</dbReference>
<dbReference type="Gene3D" id="3.30.750.24">
    <property type="entry name" value="STAS domain"/>
    <property type="match status" value="1"/>
</dbReference>
<evidence type="ECO:0000313" key="8">
    <source>
        <dbReference type="Proteomes" id="UP000316921"/>
    </source>
</evidence>
<dbReference type="InterPro" id="IPR001902">
    <property type="entry name" value="SLC26A/SulP_fam"/>
</dbReference>
<feature type="transmembrane region" description="Helical" evidence="5">
    <location>
        <begin position="140"/>
        <end position="167"/>
    </location>
</feature>
<keyword evidence="3 5" id="KW-1133">Transmembrane helix</keyword>
<dbReference type="Proteomes" id="UP000316921">
    <property type="component" value="Chromosome"/>
</dbReference>
<dbReference type="PROSITE" id="PS50801">
    <property type="entry name" value="STAS"/>
    <property type="match status" value="1"/>
</dbReference>
<dbReference type="InterPro" id="IPR036513">
    <property type="entry name" value="STAS_dom_sf"/>
</dbReference>
<gene>
    <name evidence="7" type="primary">dauA</name>
    <name evidence="7" type="ORF">Pla133_37890</name>
</gene>
<feature type="domain" description="STAS" evidence="6">
    <location>
        <begin position="475"/>
        <end position="577"/>
    </location>
</feature>
<dbReference type="GO" id="GO:0055085">
    <property type="term" value="P:transmembrane transport"/>
    <property type="evidence" value="ECO:0007669"/>
    <property type="project" value="InterPro"/>
</dbReference>
<feature type="transmembrane region" description="Helical" evidence="5">
    <location>
        <begin position="292"/>
        <end position="312"/>
    </location>
</feature>
<reference evidence="7 8" key="1">
    <citation type="submission" date="2019-02" db="EMBL/GenBank/DDBJ databases">
        <title>Deep-cultivation of Planctomycetes and their phenomic and genomic characterization uncovers novel biology.</title>
        <authorList>
            <person name="Wiegand S."/>
            <person name="Jogler M."/>
            <person name="Boedeker C."/>
            <person name="Pinto D."/>
            <person name="Vollmers J."/>
            <person name="Rivas-Marin E."/>
            <person name="Kohn T."/>
            <person name="Peeters S.H."/>
            <person name="Heuer A."/>
            <person name="Rast P."/>
            <person name="Oberbeckmann S."/>
            <person name="Bunk B."/>
            <person name="Jeske O."/>
            <person name="Meyerdierks A."/>
            <person name="Storesund J.E."/>
            <person name="Kallscheuer N."/>
            <person name="Luecker S."/>
            <person name="Lage O.M."/>
            <person name="Pohl T."/>
            <person name="Merkel B.J."/>
            <person name="Hornburger P."/>
            <person name="Mueller R.-W."/>
            <person name="Bruemmer F."/>
            <person name="Labrenz M."/>
            <person name="Spormann A.M."/>
            <person name="Op den Camp H."/>
            <person name="Overmann J."/>
            <person name="Amann R."/>
            <person name="Jetten M.S.M."/>
            <person name="Mascher T."/>
            <person name="Medema M.H."/>
            <person name="Devos D.P."/>
            <person name="Kaster A.-K."/>
            <person name="Ovreas L."/>
            <person name="Rohde M."/>
            <person name="Galperin M.Y."/>
            <person name="Jogler C."/>
        </authorList>
    </citation>
    <scope>NUCLEOTIDE SEQUENCE [LARGE SCALE GENOMIC DNA]</scope>
    <source>
        <strain evidence="7 8">Pla133</strain>
    </source>
</reference>
<evidence type="ECO:0000256" key="5">
    <source>
        <dbReference type="SAM" id="Phobius"/>
    </source>
</evidence>
<evidence type="ECO:0000313" key="7">
    <source>
        <dbReference type="EMBL" id="QDU68686.1"/>
    </source>
</evidence>
<dbReference type="EMBL" id="CP036287">
    <property type="protein sequence ID" value="QDU68686.1"/>
    <property type="molecule type" value="Genomic_DNA"/>
</dbReference>
<proteinExistence type="predicted"/>
<organism evidence="7 8">
    <name type="scientific">Engelhardtia mirabilis</name>
    <dbReference type="NCBI Taxonomy" id="2528011"/>
    <lineage>
        <taxon>Bacteria</taxon>
        <taxon>Pseudomonadati</taxon>
        <taxon>Planctomycetota</taxon>
        <taxon>Planctomycetia</taxon>
        <taxon>Planctomycetia incertae sedis</taxon>
        <taxon>Engelhardtia</taxon>
    </lineage>
</organism>
<feature type="transmembrane region" description="Helical" evidence="5">
    <location>
        <begin position="39"/>
        <end position="60"/>
    </location>
</feature>
<name>A0A518BP08_9BACT</name>
<dbReference type="NCBIfam" id="NF008660">
    <property type="entry name" value="PRK11660.1"/>
    <property type="match status" value="1"/>
</dbReference>
<protein>
    <submittedName>
        <fullName evidence="7">C4-dicarboxylic acid transporter DauA</fullName>
    </submittedName>
</protein>
<dbReference type="SUPFAM" id="SSF52091">
    <property type="entry name" value="SpoIIaa-like"/>
    <property type="match status" value="1"/>
</dbReference>
<accession>A0A518BP08</accession>
<evidence type="ECO:0000259" key="6">
    <source>
        <dbReference type="PROSITE" id="PS50801"/>
    </source>
</evidence>
<sequence length="587" mass="60651">MSQESPLPAAEPSGKIRVAAALRGAIASGYNASTLRADLLAGVVVGVVALPLSMALAVAVGVPPQHGLYTAIVAGFVIAVLGGSKVQVSGPTAAFVVILAPIVVRHGLGGLLLATMLAGLLQACLALARAGRLIQLVPYPVTVGFTAGIAVVIATLQVQDLLGLAVAGRPEHYLDRVEALARALPTARWPEFATGLSTLLMLVLWPRVSRRIPAPLVALAVAALVAWALEQLVPGFHVATIRDRFAFETADGIGLGIPRLAPQLVMPWNLAGADGAPIGITFDLVRELLPSAFAIAMLGAIESLLSAVVADGMMGDNHDPDAELFAQGVGNVLCPLFGGIAATGAIARTATNVRAGGRTPIAAVVHSLVVLSAVLAFAPVLGYLPMASLAALLTLVAWNMAEVRHVAMVLRTSPRGDSLVLLTCLGLTVLFDMVIAVGAGLVLASILFMRRMIEVSEVRLVDEQQAVPPELRSKGIVWYEIAGPLFFGAAHRATSALHRARSDAKVVVLDLSAVPVIDATGLVNLRSAISRLHRDGLVVVLAGMGSGVKRVLRRAGVVEEAGKLLLCDSTAEAVDRASAAAESMAAE</sequence>